<reference evidence="4 5" key="1">
    <citation type="journal article" date="2020" name="bioRxiv">
        <title>Sequence and annotation of 42 cannabis genomes reveals extensive copy number variation in cannabinoid synthesis and pathogen resistance genes.</title>
        <authorList>
            <person name="Mckernan K.J."/>
            <person name="Helbert Y."/>
            <person name="Kane L.T."/>
            <person name="Ebling H."/>
            <person name="Zhang L."/>
            <person name="Liu B."/>
            <person name="Eaton Z."/>
            <person name="Mclaughlin S."/>
            <person name="Kingan S."/>
            <person name="Baybayan P."/>
            <person name="Concepcion G."/>
            <person name="Jordan M."/>
            <person name="Riva A."/>
            <person name="Barbazuk W."/>
            <person name="Harkins T."/>
        </authorList>
    </citation>
    <scope>NUCLEOTIDE SEQUENCE [LARGE SCALE GENOMIC DNA]</scope>
    <source>
        <strain evidence="5">cv. Jamaican Lion 4</strain>
        <tissue evidence="4">Leaf</tissue>
    </source>
</reference>
<evidence type="ECO:0000256" key="2">
    <source>
        <dbReference type="SAM" id="MobiDB-lite"/>
    </source>
</evidence>
<feature type="compositionally biased region" description="Basic and acidic residues" evidence="2">
    <location>
        <begin position="33"/>
        <end position="43"/>
    </location>
</feature>
<evidence type="ECO:0000259" key="3">
    <source>
        <dbReference type="Pfam" id="PF08574"/>
    </source>
</evidence>
<feature type="compositionally biased region" description="Basic and acidic residues" evidence="2">
    <location>
        <begin position="491"/>
        <end position="501"/>
    </location>
</feature>
<comment type="similarity">
    <text evidence="1">Belongs to the IWR1/SLC7A6OS family.</text>
</comment>
<evidence type="ECO:0000313" key="4">
    <source>
        <dbReference type="EMBL" id="KAF4375624.1"/>
    </source>
</evidence>
<feature type="compositionally biased region" description="Acidic residues" evidence="2">
    <location>
        <begin position="457"/>
        <end position="471"/>
    </location>
</feature>
<evidence type="ECO:0000256" key="1">
    <source>
        <dbReference type="ARBA" id="ARBA00010218"/>
    </source>
</evidence>
<comment type="caution">
    <text evidence="4">The sequence shown here is derived from an EMBL/GenBank/DDBJ whole genome shotgun (WGS) entry which is preliminary data.</text>
</comment>
<accession>A0A7J6FY02</accession>
<dbReference type="AlphaFoldDB" id="A0A7J6FY02"/>
<name>A0A7J6FY02_CANSA</name>
<dbReference type="PANTHER" id="PTHR31934:SF2">
    <property type="entry name" value="RNA-DIRECTED DNA METHYLATION 4"/>
    <property type="match status" value="1"/>
</dbReference>
<protein>
    <recommendedName>
        <fullName evidence="3">Transcription factor Iwr1 domain-containing protein</fullName>
    </recommendedName>
</protein>
<feature type="domain" description="Transcription factor Iwr1" evidence="3">
    <location>
        <begin position="399"/>
        <end position="460"/>
    </location>
</feature>
<feature type="compositionally biased region" description="Basic and acidic residues" evidence="2">
    <location>
        <begin position="472"/>
        <end position="481"/>
    </location>
</feature>
<feature type="region of interest" description="Disordered" evidence="2">
    <location>
        <begin position="430"/>
        <end position="536"/>
    </location>
</feature>
<feature type="region of interest" description="Disordered" evidence="2">
    <location>
        <begin position="27"/>
        <end position="55"/>
    </location>
</feature>
<keyword evidence="5" id="KW-1185">Reference proteome</keyword>
<dbReference type="PANTHER" id="PTHR31934">
    <property type="entry name" value="ALPHA/BETA-HYDROLASES SUPERFAMILY PROTEIN"/>
    <property type="match status" value="1"/>
</dbReference>
<dbReference type="Pfam" id="PF08574">
    <property type="entry name" value="Iwr1"/>
    <property type="match status" value="1"/>
</dbReference>
<gene>
    <name evidence="4" type="ORF">G4B88_015159</name>
</gene>
<feature type="compositionally biased region" description="Acidic residues" evidence="2">
    <location>
        <begin position="502"/>
        <end position="528"/>
    </location>
</feature>
<evidence type="ECO:0000313" key="5">
    <source>
        <dbReference type="Proteomes" id="UP000583929"/>
    </source>
</evidence>
<sequence>MLEGLVIDDDQVVLAGLEAVAKINVPAPNPDVVGEKSDALHTDEETEDTVSDTPLLDKRKRAPALKSPFVDFGSADVGSTPMELMSSGSQSAGDDRDFKMVTYVKGLYALNDAFADPCVSCLDEKKKQQRKEEERLVAAEVRARAAEAFEKRSYFNDVPPLRPSQPWLAGETGSISMAKIGEISSSSSQTTDAKPVIVRVKRKAFQSPLDAFWLEINERPLKRALLDFENLSITGSSGKVEEFKSKKVLVRHLETASSTEATIDIVQLFVESDSADATGSKTKGEERKHNLKKENIQDQLLSKARKTQEEVAKNARFEQIWRSRKGAKEVMHGKLHEMCHFYDVVRVDDEERANEKRQQEETLEDHKLMCSYLPLLREFIPSAAEEIESDLQSYKVGKEDYVYDFYTINNEVDMATVDALHPFPLVQVDEEDYCDGPDASEYGSDDSNDENNPLNDYPDEISDGEDEDEEVDSKASDKESGEESASDESTESEHTELKVFREDEELFYEDDYEYEEGDSDDFVDDDDHDVGGYGKD</sequence>
<organism evidence="4 5">
    <name type="scientific">Cannabis sativa</name>
    <name type="common">Hemp</name>
    <name type="synonym">Marijuana</name>
    <dbReference type="NCBI Taxonomy" id="3483"/>
    <lineage>
        <taxon>Eukaryota</taxon>
        <taxon>Viridiplantae</taxon>
        <taxon>Streptophyta</taxon>
        <taxon>Embryophyta</taxon>
        <taxon>Tracheophyta</taxon>
        <taxon>Spermatophyta</taxon>
        <taxon>Magnoliopsida</taxon>
        <taxon>eudicotyledons</taxon>
        <taxon>Gunneridae</taxon>
        <taxon>Pentapetalae</taxon>
        <taxon>rosids</taxon>
        <taxon>fabids</taxon>
        <taxon>Rosales</taxon>
        <taxon>Cannabaceae</taxon>
        <taxon>Cannabis</taxon>
    </lineage>
</organism>
<dbReference type="InterPro" id="IPR013883">
    <property type="entry name" value="TF_Iwr1_dom"/>
</dbReference>
<dbReference type="Proteomes" id="UP000583929">
    <property type="component" value="Unassembled WGS sequence"/>
</dbReference>
<proteinExistence type="inferred from homology"/>
<dbReference type="EMBL" id="JAATIQ010000161">
    <property type="protein sequence ID" value="KAF4375624.1"/>
    <property type="molecule type" value="Genomic_DNA"/>
</dbReference>